<sequence length="264" mass="28718">MIFALGFLAASLFGLLALPAVNARAVRLASRRVEAMFPLSISEIAAEKDYLRAQFAVAQRRLERQLETVRANRHADMAAIGARTLEIATLARELDERDSVLRAREAEILAAKQAIEGVERDLEAARAEEAVGVATLRVLEDAHRELLDDFLALRQERNVALRRLSVATDPSFGTTIDHDDLSDNAPGEAADLARQHAALLAEREALRARLAAAEEALATDSAQREARAAAEHAELRTRIAEVAEALTRGDRLPSVGAFPLPGRP</sequence>
<name>A0ABQ4RWL6_9HYPH</name>
<keyword evidence="3" id="KW-1185">Reference proteome</keyword>
<accession>A0ABQ4RWL6</accession>
<comment type="caution">
    <text evidence="2">The sequence shown here is derived from an EMBL/GenBank/DDBJ whole genome shotgun (WGS) entry which is preliminary data.</text>
</comment>
<dbReference type="EMBL" id="BPQP01000034">
    <property type="protein sequence ID" value="GJD95240.1"/>
    <property type="molecule type" value="Genomic_DNA"/>
</dbReference>
<proteinExistence type="predicted"/>
<gene>
    <name evidence="2" type="ORF">OCOJLMKI_2451</name>
</gene>
<feature type="coiled-coil region" evidence="1">
    <location>
        <begin position="101"/>
        <end position="156"/>
    </location>
</feature>
<reference evidence="2" key="1">
    <citation type="journal article" date="2021" name="Front. Microbiol.">
        <title>Comprehensive Comparative Genomics and Phenotyping of Methylobacterium Species.</title>
        <authorList>
            <person name="Alessa O."/>
            <person name="Ogura Y."/>
            <person name="Fujitani Y."/>
            <person name="Takami H."/>
            <person name="Hayashi T."/>
            <person name="Sahin N."/>
            <person name="Tani A."/>
        </authorList>
    </citation>
    <scope>NUCLEOTIDE SEQUENCE</scope>
    <source>
        <strain evidence="2">DSM 19015</strain>
    </source>
</reference>
<evidence type="ECO:0000313" key="3">
    <source>
        <dbReference type="Proteomes" id="UP001055125"/>
    </source>
</evidence>
<protein>
    <submittedName>
        <fullName evidence="2">Uncharacterized protein</fullName>
    </submittedName>
</protein>
<evidence type="ECO:0000256" key="1">
    <source>
        <dbReference type="SAM" id="Coils"/>
    </source>
</evidence>
<evidence type="ECO:0000313" key="2">
    <source>
        <dbReference type="EMBL" id="GJD95240.1"/>
    </source>
</evidence>
<dbReference type="Proteomes" id="UP001055125">
    <property type="component" value="Unassembled WGS sequence"/>
</dbReference>
<reference evidence="2" key="2">
    <citation type="submission" date="2021-08" db="EMBL/GenBank/DDBJ databases">
        <authorList>
            <person name="Tani A."/>
            <person name="Ola A."/>
            <person name="Ogura Y."/>
            <person name="Katsura K."/>
            <person name="Hayashi T."/>
        </authorList>
    </citation>
    <scope>NUCLEOTIDE SEQUENCE</scope>
    <source>
        <strain evidence="2">DSM 19015</strain>
    </source>
</reference>
<organism evidence="2 3">
    <name type="scientific">Methylobacterium iners</name>
    <dbReference type="NCBI Taxonomy" id="418707"/>
    <lineage>
        <taxon>Bacteria</taxon>
        <taxon>Pseudomonadati</taxon>
        <taxon>Pseudomonadota</taxon>
        <taxon>Alphaproteobacteria</taxon>
        <taxon>Hyphomicrobiales</taxon>
        <taxon>Methylobacteriaceae</taxon>
        <taxon>Methylobacterium</taxon>
    </lineage>
</organism>
<keyword evidence="1" id="KW-0175">Coiled coil</keyword>
<feature type="coiled-coil region" evidence="1">
    <location>
        <begin position="189"/>
        <end position="223"/>
    </location>
</feature>